<dbReference type="Proteomes" id="UP001153269">
    <property type="component" value="Unassembled WGS sequence"/>
</dbReference>
<organism evidence="2 3">
    <name type="scientific">Pleuronectes platessa</name>
    <name type="common">European plaice</name>
    <dbReference type="NCBI Taxonomy" id="8262"/>
    <lineage>
        <taxon>Eukaryota</taxon>
        <taxon>Metazoa</taxon>
        <taxon>Chordata</taxon>
        <taxon>Craniata</taxon>
        <taxon>Vertebrata</taxon>
        <taxon>Euteleostomi</taxon>
        <taxon>Actinopterygii</taxon>
        <taxon>Neopterygii</taxon>
        <taxon>Teleostei</taxon>
        <taxon>Neoteleostei</taxon>
        <taxon>Acanthomorphata</taxon>
        <taxon>Carangaria</taxon>
        <taxon>Pleuronectiformes</taxon>
        <taxon>Pleuronectoidei</taxon>
        <taxon>Pleuronectidae</taxon>
        <taxon>Pleuronectes</taxon>
    </lineage>
</organism>
<keyword evidence="3" id="KW-1185">Reference proteome</keyword>
<feature type="compositionally biased region" description="Basic and acidic residues" evidence="1">
    <location>
        <begin position="104"/>
        <end position="119"/>
    </location>
</feature>
<protein>
    <submittedName>
        <fullName evidence="2">Uncharacterized protein</fullName>
    </submittedName>
</protein>
<feature type="region of interest" description="Disordered" evidence="1">
    <location>
        <begin position="235"/>
        <end position="256"/>
    </location>
</feature>
<dbReference type="AlphaFoldDB" id="A0A9N7VJA9"/>
<proteinExistence type="predicted"/>
<feature type="region of interest" description="Disordered" evidence="1">
    <location>
        <begin position="1"/>
        <end position="41"/>
    </location>
</feature>
<evidence type="ECO:0000313" key="3">
    <source>
        <dbReference type="Proteomes" id="UP001153269"/>
    </source>
</evidence>
<feature type="region of interest" description="Disordered" evidence="1">
    <location>
        <begin position="372"/>
        <end position="396"/>
    </location>
</feature>
<evidence type="ECO:0000313" key="2">
    <source>
        <dbReference type="EMBL" id="CAB1451983.1"/>
    </source>
</evidence>
<accession>A0A9N7VJA9</accession>
<dbReference type="EMBL" id="CADEAL010004111">
    <property type="protein sequence ID" value="CAB1451983.1"/>
    <property type="molecule type" value="Genomic_DNA"/>
</dbReference>
<evidence type="ECO:0000256" key="1">
    <source>
        <dbReference type="SAM" id="MobiDB-lite"/>
    </source>
</evidence>
<feature type="region of interest" description="Disordered" evidence="1">
    <location>
        <begin position="85"/>
        <end position="119"/>
    </location>
</feature>
<comment type="caution">
    <text evidence="2">The sequence shown here is derived from an EMBL/GenBank/DDBJ whole genome shotgun (WGS) entry which is preliminary data.</text>
</comment>
<sequence>MSIRGGEPSLPSMPLSPCSGEGCSNLSSLSVQTSDGRGHRLSPSVRLARSVLIEESPQIRTQFIPERPRRILIDVKIQGLFKDFPGLTPSNQRTQHEGVAGTDRVAEEKRSPEDHQSKEDQACARGIIFIRNGLIDWGTIPLERLEKVLENLKLARLEVLKKSLNEARPEPEEEREEMEAEVLSGRCDRSGQKADVIGCGRSWTEEQLRSSRWNMGGPRQELGHETEEWDLNADVPLDLTPNTPPPPPSRSSSSSSLFILPQGSAIRYKKGSWTKGPSVIEADFSVRVLLSPGGAVTTFPPVNCGCGCQEVCDTKPLQEEKQGHKLSNISTGDERRGGPQPCLLCVRVWNSRLDVWPRVDTQRQASAGVSCYCTSAPGPPPPPPPPPPPLLLLDPGADSSLLQAHIGPGSYHGATQEI</sequence>
<feature type="compositionally biased region" description="Polar residues" evidence="1">
    <location>
        <begin position="22"/>
        <end position="35"/>
    </location>
</feature>
<reference evidence="2" key="1">
    <citation type="submission" date="2020-03" db="EMBL/GenBank/DDBJ databases">
        <authorList>
            <person name="Weist P."/>
        </authorList>
    </citation>
    <scope>NUCLEOTIDE SEQUENCE</scope>
</reference>
<gene>
    <name evidence="2" type="ORF">PLEPLA_LOCUS39722</name>
</gene>
<name>A0A9N7VJA9_PLEPL</name>
<feature type="compositionally biased region" description="Pro residues" evidence="1">
    <location>
        <begin position="377"/>
        <end position="390"/>
    </location>
</feature>
<feature type="compositionally biased region" description="Low complexity" evidence="1">
    <location>
        <begin position="8"/>
        <end position="19"/>
    </location>
</feature>